<keyword evidence="3" id="KW-1185">Reference proteome</keyword>
<proteinExistence type="predicted"/>
<dbReference type="Proteomes" id="UP001340816">
    <property type="component" value="Chromosome"/>
</dbReference>
<keyword evidence="1" id="KW-1133">Transmembrane helix</keyword>
<dbReference type="RefSeq" id="WP_266759491.1">
    <property type="nucleotide sequence ID" value="NZ_CP109135.1"/>
</dbReference>
<gene>
    <name evidence="2" type="ORF">OHB35_21250</name>
</gene>
<feature type="transmembrane region" description="Helical" evidence="1">
    <location>
        <begin position="112"/>
        <end position="132"/>
    </location>
</feature>
<evidence type="ECO:0008006" key="4">
    <source>
        <dbReference type="Google" id="ProtNLM"/>
    </source>
</evidence>
<evidence type="ECO:0000313" key="3">
    <source>
        <dbReference type="Proteomes" id="UP001340816"/>
    </source>
</evidence>
<feature type="transmembrane region" description="Helical" evidence="1">
    <location>
        <begin position="6"/>
        <end position="24"/>
    </location>
</feature>
<dbReference type="EMBL" id="CP109135">
    <property type="protein sequence ID" value="WSD15571.1"/>
    <property type="molecule type" value="Genomic_DNA"/>
</dbReference>
<protein>
    <recommendedName>
        <fullName evidence="4">DUF3592 domain-containing protein</fullName>
    </recommendedName>
</protein>
<name>A0ABZ1HAF9_STRPH</name>
<keyword evidence="1" id="KW-0812">Transmembrane</keyword>
<evidence type="ECO:0000256" key="1">
    <source>
        <dbReference type="SAM" id="Phobius"/>
    </source>
</evidence>
<reference evidence="2 3" key="1">
    <citation type="submission" date="2022-10" db="EMBL/GenBank/DDBJ databases">
        <title>The complete genomes of actinobacterial strains from the NBC collection.</title>
        <authorList>
            <person name="Joergensen T.S."/>
            <person name="Alvarez Arevalo M."/>
            <person name="Sterndorff E.B."/>
            <person name="Faurdal D."/>
            <person name="Vuksanovic O."/>
            <person name="Mourched A.-S."/>
            <person name="Charusanti P."/>
            <person name="Shaw S."/>
            <person name="Blin K."/>
            <person name="Weber T."/>
        </authorList>
    </citation>
    <scope>NUCLEOTIDE SEQUENCE [LARGE SCALE GENOMIC DNA]</scope>
    <source>
        <strain evidence="2 3">NBC 01752</strain>
    </source>
</reference>
<organism evidence="2 3">
    <name type="scientific">Streptomyces phaeochromogenes</name>
    <dbReference type="NCBI Taxonomy" id="1923"/>
    <lineage>
        <taxon>Bacteria</taxon>
        <taxon>Bacillati</taxon>
        <taxon>Actinomycetota</taxon>
        <taxon>Actinomycetes</taxon>
        <taxon>Kitasatosporales</taxon>
        <taxon>Streptomycetaceae</taxon>
        <taxon>Streptomyces</taxon>
        <taxon>Streptomyces phaeochromogenes group</taxon>
    </lineage>
</organism>
<sequence>MRGWAIFCAVFAVVNILIFRPRAARERRLRRHGRVTTAVCRAHLNALGDGPIRVRCGHRLCPDGAEFHAVVRTREHIPQVGEEFKVVYDPREPNHAESLDVTRAPSYGRDDILALAMWTCLFLVGAGCSAAAG</sequence>
<accession>A0ABZ1HAF9</accession>
<evidence type="ECO:0000313" key="2">
    <source>
        <dbReference type="EMBL" id="WSD15571.1"/>
    </source>
</evidence>
<keyword evidence="1" id="KW-0472">Membrane</keyword>